<keyword evidence="2" id="KW-1185">Reference proteome</keyword>
<dbReference type="Proteomes" id="UP000248714">
    <property type="component" value="Unassembled WGS sequence"/>
</dbReference>
<reference evidence="1 2" key="1">
    <citation type="submission" date="2018-06" db="EMBL/GenBank/DDBJ databases">
        <title>Genomic Encyclopedia of Type Strains, Phase IV (KMG-IV): sequencing the most valuable type-strain genomes for metagenomic binning, comparative biology and taxonomic classification.</title>
        <authorList>
            <person name="Goeker M."/>
        </authorList>
    </citation>
    <scope>NUCLEOTIDE SEQUENCE [LARGE SCALE GENOMIC DNA]</scope>
    <source>
        <strain evidence="1 2">DSM 45479</strain>
    </source>
</reference>
<evidence type="ECO:0000313" key="1">
    <source>
        <dbReference type="EMBL" id="RAS59549.1"/>
    </source>
</evidence>
<sequence length="352" mass="39306">MTDPSGTSQSIAEAYGIAPLDDAVVREIAEAVLRAGGTEVQEEFARRSAATYQYDSDWIAVESRMHRREHEAVRTKAQELDVEPAAYYWTTPRAIAECTVRCLDEWPELNDVAYSRPGDDGLYLMDEDYLAEQARQEADTVVSDVLDDAGYSEGLAPLEFDDLPPEFSREDLWSTSAVEVQVEATLQPGQALQIKNGALRAEEAVRNPEAVRAYQNKLKEELGPDVHWTQLNDTHERAHEAWHQAIRDKSAELGVGAGAYFHSDPDEVDNCDATCATKWPEVTTVAAEDHPYDLHLTLHTYLEPDGLTVDEQESSLQELPTNRYADDDEWLRSVLEAEEQVSDLDTGIGSGY</sequence>
<proteinExistence type="predicted"/>
<dbReference type="EMBL" id="QLTT01000014">
    <property type="protein sequence ID" value="RAS59549.1"/>
    <property type="molecule type" value="Genomic_DNA"/>
</dbReference>
<protein>
    <submittedName>
        <fullName evidence="1">Uncharacterized protein</fullName>
    </submittedName>
</protein>
<accession>A0ABX9DW86</accession>
<name>A0ABX9DW86_9PSEU</name>
<comment type="caution">
    <text evidence="1">The sequence shown here is derived from an EMBL/GenBank/DDBJ whole genome shotgun (WGS) entry which is preliminary data.</text>
</comment>
<gene>
    <name evidence="1" type="ORF">C8D87_114161</name>
</gene>
<evidence type="ECO:0000313" key="2">
    <source>
        <dbReference type="Proteomes" id="UP000248714"/>
    </source>
</evidence>
<dbReference type="RefSeq" id="WP_146772059.1">
    <property type="nucleotide sequence ID" value="NZ_QLTT01000014.1"/>
</dbReference>
<organism evidence="1 2">
    <name type="scientific">Lentzea atacamensis</name>
    <dbReference type="NCBI Taxonomy" id="531938"/>
    <lineage>
        <taxon>Bacteria</taxon>
        <taxon>Bacillati</taxon>
        <taxon>Actinomycetota</taxon>
        <taxon>Actinomycetes</taxon>
        <taxon>Pseudonocardiales</taxon>
        <taxon>Pseudonocardiaceae</taxon>
        <taxon>Lentzea</taxon>
    </lineage>
</organism>